<dbReference type="Proteomes" id="UP000636960">
    <property type="component" value="Unassembled WGS sequence"/>
</dbReference>
<evidence type="ECO:0000259" key="12">
    <source>
        <dbReference type="PROSITE" id="PS50109"/>
    </source>
</evidence>
<evidence type="ECO:0000256" key="11">
    <source>
        <dbReference type="SAM" id="Phobius"/>
    </source>
</evidence>
<proteinExistence type="predicted"/>
<dbReference type="SUPFAM" id="SSF47384">
    <property type="entry name" value="Homodimeric domain of signal transducing histidine kinase"/>
    <property type="match status" value="1"/>
</dbReference>
<protein>
    <recommendedName>
        <fullName evidence="3">histidine kinase</fullName>
        <ecNumber evidence="3">2.7.13.3</ecNumber>
    </recommendedName>
</protein>
<evidence type="ECO:0000256" key="6">
    <source>
        <dbReference type="ARBA" id="ARBA00022692"/>
    </source>
</evidence>
<reference evidence="14" key="1">
    <citation type="submission" date="2021-01" db="EMBL/GenBank/DDBJ databases">
        <title>Whole genome shotgun sequence of Actinoplanes rishiriensis NBRC 108556.</title>
        <authorList>
            <person name="Komaki H."/>
            <person name="Tamura T."/>
        </authorList>
    </citation>
    <scope>NUCLEOTIDE SEQUENCE</scope>
    <source>
        <strain evidence="14">NBRC 108556</strain>
    </source>
</reference>
<evidence type="ECO:0000256" key="10">
    <source>
        <dbReference type="ARBA" id="ARBA00023136"/>
    </source>
</evidence>
<dbReference type="InterPro" id="IPR004358">
    <property type="entry name" value="Sig_transdc_His_kin-like_C"/>
</dbReference>
<dbReference type="EC" id="2.7.13.3" evidence="3"/>
<evidence type="ECO:0000256" key="3">
    <source>
        <dbReference type="ARBA" id="ARBA00012438"/>
    </source>
</evidence>
<dbReference type="RefSeq" id="WP_203789854.1">
    <property type="nucleotide sequence ID" value="NZ_BOMV01000100.1"/>
</dbReference>
<accession>A0A919N1E6</accession>
<keyword evidence="9" id="KW-0902">Two-component regulatory system</keyword>
<keyword evidence="6 11" id="KW-0812">Transmembrane</keyword>
<dbReference type="PANTHER" id="PTHR45436">
    <property type="entry name" value="SENSOR HISTIDINE KINASE YKOH"/>
    <property type="match status" value="1"/>
</dbReference>
<dbReference type="PROSITE" id="PS51257">
    <property type="entry name" value="PROKAR_LIPOPROTEIN"/>
    <property type="match status" value="1"/>
</dbReference>
<evidence type="ECO:0000256" key="1">
    <source>
        <dbReference type="ARBA" id="ARBA00000085"/>
    </source>
</evidence>
<dbReference type="PROSITE" id="PS50885">
    <property type="entry name" value="HAMP"/>
    <property type="match status" value="1"/>
</dbReference>
<evidence type="ECO:0000256" key="8">
    <source>
        <dbReference type="ARBA" id="ARBA00022989"/>
    </source>
</evidence>
<dbReference type="SUPFAM" id="SSF55874">
    <property type="entry name" value="ATPase domain of HSP90 chaperone/DNA topoisomerase II/histidine kinase"/>
    <property type="match status" value="1"/>
</dbReference>
<dbReference type="CDD" id="cd00082">
    <property type="entry name" value="HisKA"/>
    <property type="match status" value="1"/>
</dbReference>
<dbReference type="Pfam" id="PF00672">
    <property type="entry name" value="HAMP"/>
    <property type="match status" value="1"/>
</dbReference>
<comment type="caution">
    <text evidence="14">The sequence shown here is derived from an EMBL/GenBank/DDBJ whole genome shotgun (WGS) entry which is preliminary data.</text>
</comment>
<dbReference type="Pfam" id="PF00512">
    <property type="entry name" value="HisKA"/>
    <property type="match status" value="1"/>
</dbReference>
<dbReference type="InterPro" id="IPR003594">
    <property type="entry name" value="HATPase_dom"/>
</dbReference>
<evidence type="ECO:0000256" key="9">
    <source>
        <dbReference type="ARBA" id="ARBA00023012"/>
    </source>
</evidence>
<evidence type="ECO:0000259" key="13">
    <source>
        <dbReference type="PROSITE" id="PS50885"/>
    </source>
</evidence>
<evidence type="ECO:0000256" key="5">
    <source>
        <dbReference type="ARBA" id="ARBA00022679"/>
    </source>
</evidence>
<dbReference type="CDD" id="cd00075">
    <property type="entry name" value="HATPase"/>
    <property type="match status" value="1"/>
</dbReference>
<feature type="transmembrane region" description="Helical" evidence="11">
    <location>
        <begin position="12"/>
        <end position="34"/>
    </location>
</feature>
<keyword evidence="5" id="KW-0808">Transferase</keyword>
<keyword evidence="10 11" id="KW-0472">Membrane</keyword>
<sequence>MVKPVGLRTRVSAAFAVGALVLSACVTLVSYELTRSTLFAERERTAVRATYFDAAVVNVGLSGHAPEIVAILQSLDIGADRYALVHRAGQWYSRSADPAAGAAVPAALQRMAADGHAGAQRIRRDGQPALVVAVPLQDRSVFYEIVSLRELERTLQLLAVVLTAVAIMVAAGGAAVGWYVTRHALRPMTAVAHAARGIAAGNLDTRLDPDTEPDLAQLTASFNHMADELARRMQRDRRFAADVSHELRSPLQTLGAAVSVVHRRRDGLDERVAAAVDLISEEVARFQTLVSDLLALARSDQPAHREPTDIGALVQRVCKTTNTSVDLLQWMPETPRVWQIDERRVEQALRNLIENAQRYGGGPVALRAGRADAHGVFLEVDDAGPGIAEEYRETIFDRFVRGSAANSRGAGDGTGLGLAIVAEHAAAHGGRAIAGARPGGGARFRIELQGCLP</sequence>
<feature type="transmembrane region" description="Helical" evidence="11">
    <location>
        <begin position="157"/>
        <end position="180"/>
    </location>
</feature>
<dbReference type="GO" id="GO:0000155">
    <property type="term" value="F:phosphorelay sensor kinase activity"/>
    <property type="evidence" value="ECO:0007669"/>
    <property type="project" value="InterPro"/>
</dbReference>
<dbReference type="InterPro" id="IPR036890">
    <property type="entry name" value="HATPase_C_sf"/>
</dbReference>
<dbReference type="PANTHER" id="PTHR45436:SF5">
    <property type="entry name" value="SENSOR HISTIDINE KINASE TRCS"/>
    <property type="match status" value="1"/>
</dbReference>
<dbReference type="SMART" id="SM00387">
    <property type="entry name" value="HATPase_c"/>
    <property type="match status" value="1"/>
</dbReference>
<evidence type="ECO:0000313" key="14">
    <source>
        <dbReference type="EMBL" id="GIF01256.1"/>
    </source>
</evidence>
<dbReference type="InterPro" id="IPR050428">
    <property type="entry name" value="TCS_sensor_his_kinase"/>
</dbReference>
<keyword evidence="4" id="KW-0597">Phosphoprotein</keyword>
<evidence type="ECO:0000256" key="7">
    <source>
        <dbReference type="ARBA" id="ARBA00022777"/>
    </source>
</evidence>
<evidence type="ECO:0000313" key="15">
    <source>
        <dbReference type="Proteomes" id="UP000636960"/>
    </source>
</evidence>
<dbReference type="SUPFAM" id="SSF158472">
    <property type="entry name" value="HAMP domain-like"/>
    <property type="match status" value="1"/>
</dbReference>
<dbReference type="CDD" id="cd06225">
    <property type="entry name" value="HAMP"/>
    <property type="match status" value="1"/>
</dbReference>
<feature type="domain" description="HAMP" evidence="13">
    <location>
        <begin position="182"/>
        <end position="234"/>
    </location>
</feature>
<name>A0A919N1E6_9ACTN</name>
<keyword evidence="7 14" id="KW-0418">Kinase</keyword>
<evidence type="ECO:0000256" key="2">
    <source>
        <dbReference type="ARBA" id="ARBA00004236"/>
    </source>
</evidence>
<dbReference type="Gene3D" id="6.10.340.10">
    <property type="match status" value="1"/>
</dbReference>
<dbReference type="InterPro" id="IPR005467">
    <property type="entry name" value="His_kinase_dom"/>
</dbReference>
<dbReference type="InterPro" id="IPR003660">
    <property type="entry name" value="HAMP_dom"/>
</dbReference>
<comment type="subcellular location">
    <subcellularLocation>
        <location evidence="2">Cell membrane</location>
    </subcellularLocation>
</comment>
<keyword evidence="8 11" id="KW-1133">Transmembrane helix</keyword>
<dbReference type="Gene3D" id="3.30.565.10">
    <property type="entry name" value="Histidine kinase-like ATPase, C-terminal domain"/>
    <property type="match status" value="1"/>
</dbReference>
<dbReference type="PRINTS" id="PR00344">
    <property type="entry name" value="BCTRLSENSOR"/>
</dbReference>
<dbReference type="Pfam" id="PF02518">
    <property type="entry name" value="HATPase_c"/>
    <property type="match status" value="1"/>
</dbReference>
<dbReference type="AlphaFoldDB" id="A0A919N1E6"/>
<keyword evidence="15" id="KW-1185">Reference proteome</keyword>
<dbReference type="PROSITE" id="PS50109">
    <property type="entry name" value="HIS_KIN"/>
    <property type="match status" value="1"/>
</dbReference>
<dbReference type="SMART" id="SM00388">
    <property type="entry name" value="HisKA"/>
    <property type="match status" value="1"/>
</dbReference>
<organism evidence="14 15">
    <name type="scientific">Paractinoplanes rishiriensis</name>
    <dbReference type="NCBI Taxonomy" id="1050105"/>
    <lineage>
        <taxon>Bacteria</taxon>
        <taxon>Bacillati</taxon>
        <taxon>Actinomycetota</taxon>
        <taxon>Actinomycetes</taxon>
        <taxon>Micromonosporales</taxon>
        <taxon>Micromonosporaceae</taxon>
        <taxon>Paractinoplanes</taxon>
    </lineage>
</organism>
<dbReference type="GO" id="GO:0005886">
    <property type="term" value="C:plasma membrane"/>
    <property type="evidence" value="ECO:0007669"/>
    <property type="project" value="UniProtKB-SubCell"/>
</dbReference>
<dbReference type="EMBL" id="BOMV01000100">
    <property type="protein sequence ID" value="GIF01256.1"/>
    <property type="molecule type" value="Genomic_DNA"/>
</dbReference>
<comment type="catalytic activity">
    <reaction evidence="1">
        <text>ATP + protein L-histidine = ADP + protein N-phospho-L-histidine.</text>
        <dbReference type="EC" id="2.7.13.3"/>
    </reaction>
</comment>
<evidence type="ECO:0000256" key="4">
    <source>
        <dbReference type="ARBA" id="ARBA00022553"/>
    </source>
</evidence>
<gene>
    <name evidence="14" type="primary">mtrB_2</name>
    <name evidence="14" type="ORF">Ari01nite_87200</name>
</gene>
<feature type="domain" description="Histidine kinase" evidence="12">
    <location>
        <begin position="242"/>
        <end position="452"/>
    </location>
</feature>
<dbReference type="InterPro" id="IPR036097">
    <property type="entry name" value="HisK_dim/P_sf"/>
</dbReference>
<dbReference type="SMART" id="SM00304">
    <property type="entry name" value="HAMP"/>
    <property type="match status" value="1"/>
</dbReference>
<dbReference type="Gene3D" id="1.10.287.130">
    <property type="match status" value="1"/>
</dbReference>
<dbReference type="InterPro" id="IPR003661">
    <property type="entry name" value="HisK_dim/P_dom"/>
</dbReference>